<feature type="region of interest" description="Disordered" evidence="1">
    <location>
        <begin position="113"/>
        <end position="147"/>
    </location>
</feature>
<comment type="caution">
    <text evidence="2">The sequence shown here is derived from an EMBL/GenBank/DDBJ whole genome shotgun (WGS) entry which is preliminary data.</text>
</comment>
<organism evidence="2 3">
    <name type="scientific">Streblomastix strix</name>
    <dbReference type="NCBI Taxonomy" id="222440"/>
    <lineage>
        <taxon>Eukaryota</taxon>
        <taxon>Metamonada</taxon>
        <taxon>Preaxostyla</taxon>
        <taxon>Oxymonadida</taxon>
        <taxon>Streblomastigidae</taxon>
        <taxon>Streblomastix</taxon>
    </lineage>
</organism>
<gene>
    <name evidence="2" type="ORF">EZS28_018851</name>
</gene>
<dbReference type="AlphaFoldDB" id="A0A5J4VT52"/>
<proteinExistence type="predicted"/>
<accession>A0A5J4VT52</accession>
<reference evidence="2 3" key="1">
    <citation type="submission" date="2019-03" db="EMBL/GenBank/DDBJ databases">
        <title>Single cell metagenomics reveals metabolic interactions within the superorganism composed of flagellate Streblomastix strix and complex community of Bacteroidetes bacteria on its surface.</title>
        <authorList>
            <person name="Treitli S.C."/>
            <person name="Kolisko M."/>
            <person name="Husnik F."/>
            <person name="Keeling P."/>
            <person name="Hampl V."/>
        </authorList>
    </citation>
    <scope>NUCLEOTIDE SEQUENCE [LARGE SCALE GENOMIC DNA]</scope>
    <source>
        <strain evidence="2">ST1C</strain>
    </source>
</reference>
<name>A0A5J4VT52_9EUKA</name>
<sequence>MEQGTETLDKKQERDGSHIFRAIPLQINLQRAADQSDPQQVRQLYRSIRFSKTESRTITGSKSEENNQAISTTENANTDSTYSGSIKQDNRRTKLIKHPGRLFSKAKNIQSFGSGMVDNSNTGLTRNRGQQTHAQIRGNRRRRGRGRGGVAKRIFMTMEGGDLLDPRTYFEDWRSLDRLGEVQNKVDHDYTLVVKSSIVHMFTNRRQKTPYSWREISDSEPGEGDDEKEWYATSRKNRGIPHGLRVEQGKNYQQSFQTM</sequence>
<feature type="region of interest" description="Disordered" evidence="1">
    <location>
        <begin position="55"/>
        <end position="88"/>
    </location>
</feature>
<feature type="compositionally biased region" description="Acidic residues" evidence="1">
    <location>
        <begin position="218"/>
        <end position="228"/>
    </location>
</feature>
<feature type="compositionally biased region" description="Polar residues" evidence="1">
    <location>
        <begin position="56"/>
        <end position="87"/>
    </location>
</feature>
<feature type="compositionally biased region" description="Polar residues" evidence="1">
    <location>
        <begin position="113"/>
        <end position="134"/>
    </location>
</feature>
<evidence type="ECO:0000313" key="2">
    <source>
        <dbReference type="EMBL" id="KAA6385620.1"/>
    </source>
</evidence>
<evidence type="ECO:0000256" key="1">
    <source>
        <dbReference type="SAM" id="MobiDB-lite"/>
    </source>
</evidence>
<evidence type="ECO:0000313" key="3">
    <source>
        <dbReference type="Proteomes" id="UP000324800"/>
    </source>
</evidence>
<dbReference type="EMBL" id="SNRW01005181">
    <property type="protein sequence ID" value="KAA6385620.1"/>
    <property type="molecule type" value="Genomic_DNA"/>
</dbReference>
<dbReference type="Proteomes" id="UP000324800">
    <property type="component" value="Unassembled WGS sequence"/>
</dbReference>
<feature type="region of interest" description="Disordered" evidence="1">
    <location>
        <begin position="209"/>
        <end position="229"/>
    </location>
</feature>
<protein>
    <submittedName>
        <fullName evidence="2">Uncharacterized protein</fullName>
    </submittedName>
</protein>